<proteinExistence type="predicted"/>
<dbReference type="EMBL" id="JH668343">
    <property type="protein sequence ID" value="KAG6447380.1"/>
    <property type="molecule type" value="Genomic_DNA"/>
</dbReference>
<evidence type="ECO:0000313" key="1">
    <source>
        <dbReference type="EMBL" id="KAG6447380.1"/>
    </source>
</evidence>
<dbReference type="AlphaFoldDB" id="A0A922CHT5"/>
<gene>
    <name evidence="1" type="ORF">O3G_MSEX004909</name>
</gene>
<comment type="caution">
    <text evidence="1">The sequence shown here is derived from an EMBL/GenBank/DDBJ whole genome shotgun (WGS) entry which is preliminary data.</text>
</comment>
<keyword evidence="2" id="KW-1185">Reference proteome</keyword>
<organism evidence="1 2">
    <name type="scientific">Manduca sexta</name>
    <name type="common">Tobacco hawkmoth</name>
    <name type="synonym">Tobacco hornworm</name>
    <dbReference type="NCBI Taxonomy" id="7130"/>
    <lineage>
        <taxon>Eukaryota</taxon>
        <taxon>Metazoa</taxon>
        <taxon>Ecdysozoa</taxon>
        <taxon>Arthropoda</taxon>
        <taxon>Hexapoda</taxon>
        <taxon>Insecta</taxon>
        <taxon>Pterygota</taxon>
        <taxon>Neoptera</taxon>
        <taxon>Endopterygota</taxon>
        <taxon>Lepidoptera</taxon>
        <taxon>Glossata</taxon>
        <taxon>Ditrysia</taxon>
        <taxon>Bombycoidea</taxon>
        <taxon>Sphingidae</taxon>
        <taxon>Sphinginae</taxon>
        <taxon>Sphingini</taxon>
        <taxon>Manduca</taxon>
    </lineage>
</organism>
<reference evidence="1" key="1">
    <citation type="journal article" date="2016" name="Insect Biochem. Mol. Biol.">
        <title>Multifaceted biological insights from a draft genome sequence of the tobacco hornworm moth, Manduca sexta.</title>
        <authorList>
            <person name="Kanost M.R."/>
            <person name="Arrese E.L."/>
            <person name="Cao X."/>
            <person name="Chen Y.R."/>
            <person name="Chellapilla S."/>
            <person name="Goldsmith M.R."/>
            <person name="Grosse-Wilde E."/>
            <person name="Heckel D.G."/>
            <person name="Herndon N."/>
            <person name="Jiang H."/>
            <person name="Papanicolaou A."/>
            <person name="Qu J."/>
            <person name="Soulages J.L."/>
            <person name="Vogel H."/>
            <person name="Walters J."/>
            <person name="Waterhouse R.M."/>
            <person name="Ahn S.J."/>
            <person name="Almeida F.C."/>
            <person name="An C."/>
            <person name="Aqrawi P."/>
            <person name="Bretschneider A."/>
            <person name="Bryant W.B."/>
            <person name="Bucks S."/>
            <person name="Chao H."/>
            <person name="Chevignon G."/>
            <person name="Christen J.M."/>
            <person name="Clarke D.F."/>
            <person name="Dittmer N.T."/>
            <person name="Ferguson L.C.F."/>
            <person name="Garavelou S."/>
            <person name="Gordon K.H.J."/>
            <person name="Gunaratna R.T."/>
            <person name="Han Y."/>
            <person name="Hauser F."/>
            <person name="He Y."/>
            <person name="Heidel-Fischer H."/>
            <person name="Hirsh A."/>
            <person name="Hu Y."/>
            <person name="Jiang H."/>
            <person name="Kalra D."/>
            <person name="Klinner C."/>
            <person name="Konig C."/>
            <person name="Kovar C."/>
            <person name="Kroll A.R."/>
            <person name="Kuwar S.S."/>
            <person name="Lee S.L."/>
            <person name="Lehman R."/>
            <person name="Li K."/>
            <person name="Li Z."/>
            <person name="Liang H."/>
            <person name="Lovelace S."/>
            <person name="Lu Z."/>
            <person name="Mansfield J.H."/>
            <person name="McCulloch K.J."/>
            <person name="Mathew T."/>
            <person name="Morton B."/>
            <person name="Muzny D.M."/>
            <person name="Neunemann D."/>
            <person name="Ongeri F."/>
            <person name="Pauchet Y."/>
            <person name="Pu L.L."/>
            <person name="Pyrousis I."/>
            <person name="Rao X.J."/>
            <person name="Redding A."/>
            <person name="Roesel C."/>
            <person name="Sanchez-Gracia A."/>
            <person name="Schaack S."/>
            <person name="Shukla A."/>
            <person name="Tetreau G."/>
            <person name="Wang Y."/>
            <person name="Xiong G.H."/>
            <person name="Traut W."/>
            <person name="Walsh T.K."/>
            <person name="Worley K.C."/>
            <person name="Wu D."/>
            <person name="Wu W."/>
            <person name="Wu Y.Q."/>
            <person name="Zhang X."/>
            <person name="Zou Z."/>
            <person name="Zucker H."/>
            <person name="Briscoe A.D."/>
            <person name="Burmester T."/>
            <person name="Clem R.J."/>
            <person name="Feyereisen R."/>
            <person name="Grimmelikhuijzen C.J.P."/>
            <person name="Hamodrakas S.J."/>
            <person name="Hansson B.S."/>
            <person name="Huguet E."/>
            <person name="Jermiin L.S."/>
            <person name="Lan Q."/>
            <person name="Lehman H.K."/>
            <person name="Lorenzen M."/>
            <person name="Merzendorfer H."/>
            <person name="Michalopoulos I."/>
            <person name="Morton D.B."/>
            <person name="Muthukrishnan S."/>
            <person name="Oakeshott J.G."/>
            <person name="Palmer W."/>
            <person name="Park Y."/>
            <person name="Passarelli A.L."/>
            <person name="Rozas J."/>
            <person name="Schwartz L.M."/>
            <person name="Smith W."/>
            <person name="Southgate A."/>
            <person name="Vilcinskas A."/>
            <person name="Vogt R."/>
            <person name="Wang P."/>
            <person name="Werren J."/>
            <person name="Yu X.Q."/>
            <person name="Zhou J.J."/>
            <person name="Brown S.J."/>
            <person name="Scherer S.E."/>
            <person name="Richards S."/>
            <person name="Blissard G.W."/>
        </authorList>
    </citation>
    <scope>NUCLEOTIDE SEQUENCE</scope>
</reference>
<accession>A0A922CHT5</accession>
<protein>
    <submittedName>
        <fullName evidence="1">Uncharacterized protein</fullName>
    </submittedName>
</protein>
<reference evidence="1" key="2">
    <citation type="submission" date="2020-12" db="EMBL/GenBank/DDBJ databases">
        <authorList>
            <person name="Kanost M."/>
        </authorList>
    </citation>
    <scope>NUCLEOTIDE SEQUENCE</scope>
</reference>
<sequence>MCALEVAELILDAISLVGSAYIAGTLKHVMPLNNSNVTAQDQARWKRLSRKLKDGSYRLNFTY</sequence>
<dbReference type="Proteomes" id="UP000791440">
    <property type="component" value="Unassembled WGS sequence"/>
</dbReference>
<evidence type="ECO:0000313" key="2">
    <source>
        <dbReference type="Proteomes" id="UP000791440"/>
    </source>
</evidence>
<name>A0A922CHT5_MANSE</name>